<accession>A0A3S9SHE4</accession>
<reference evidence="2 3" key="1">
    <citation type="submission" date="2018-12" db="EMBL/GenBank/DDBJ databases">
        <title>Genome sequencing of Eikenella corrodens KCOM 3110 (= JS217).</title>
        <authorList>
            <person name="Koo J.-K."/>
            <person name="Park S.-N."/>
            <person name="Lim Y.K."/>
        </authorList>
    </citation>
    <scope>NUCLEOTIDE SEQUENCE [LARGE SCALE GENOMIC DNA]</scope>
    <source>
        <strain evidence="2 3">KCOM 3110</strain>
    </source>
</reference>
<protein>
    <submittedName>
        <fullName evidence="2">Uncharacterized protein</fullName>
    </submittedName>
</protein>
<sequence length="105" mass="12200">MAEWEIHTGNLSSVLTAYILRCLAGEWVSKMGGRDVAQFSANEIFFCVRGLILFVGYFVFWYLTKFFWRRIVRIFAVPYGTICCLRFDYLLFAVVIMRQFGSAAL</sequence>
<keyword evidence="1" id="KW-0472">Membrane</keyword>
<name>A0A3S9SHE4_EIKCO</name>
<evidence type="ECO:0000256" key="1">
    <source>
        <dbReference type="SAM" id="Phobius"/>
    </source>
</evidence>
<organism evidence="2 3">
    <name type="scientific">Eikenella corrodens</name>
    <dbReference type="NCBI Taxonomy" id="539"/>
    <lineage>
        <taxon>Bacteria</taxon>
        <taxon>Pseudomonadati</taxon>
        <taxon>Pseudomonadota</taxon>
        <taxon>Betaproteobacteria</taxon>
        <taxon>Neisseriales</taxon>
        <taxon>Neisseriaceae</taxon>
        <taxon>Eikenella</taxon>
    </lineage>
</organism>
<dbReference type="AlphaFoldDB" id="A0A3S9SHE4"/>
<evidence type="ECO:0000313" key="2">
    <source>
        <dbReference type="EMBL" id="AZR58894.1"/>
    </source>
</evidence>
<evidence type="ECO:0000313" key="3">
    <source>
        <dbReference type="Proteomes" id="UP000282435"/>
    </source>
</evidence>
<dbReference type="RefSeq" id="WP_126982497.1">
    <property type="nucleotide sequence ID" value="NZ_CP034670.1"/>
</dbReference>
<dbReference type="EMBL" id="CP034670">
    <property type="protein sequence ID" value="AZR58894.1"/>
    <property type="molecule type" value="Genomic_DNA"/>
</dbReference>
<keyword evidence="1" id="KW-0812">Transmembrane</keyword>
<dbReference type="Proteomes" id="UP000282435">
    <property type="component" value="Chromosome"/>
</dbReference>
<keyword evidence="1" id="KW-1133">Transmembrane helix</keyword>
<gene>
    <name evidence="2" type="ORF">ELB75_01840</name>
</gene>
<feature type="transmembrane region" description="Helical" evidence="1">
    <location>
        <begin position="75"/>
        <end position="97"/>
    </location>
</feature>
<feature type="transmembrane region" description="Helical" evidence="1">
    <location>
        <begin position="44"/>
        <end position="63"/>
    </location>
</feature>
<proteinExistence type="predicted"/>